<feature type="coiled-coil region" evidence="1">
    <location>
        <begin position="121"/>
        <end position="148"/>
    </location>
</feature>
<feature type="transmembrane region" description="Helical" evidence="2">
    <location>
        <begin position="96"/>
        <end position="118"/>
    </location>
</feature>
<accession>A0ABR6WIX2</accession>
<protein>
    <submittedName>
        <fullName evidence="3">Uncharacterized protein</fullName>
    </submittedName>
</protein>
<keyword evidence="4" id="KW-1185">Reference proteome</keyword>
<sequence length="162" mass="18508">MKKIDDEQEKFNYSKSIKRNREYYNKKNHSIEELENKSIELTGKINSLNVELCELNEDLTFQFTIFGVFVSAVVGYLISSLLSYAFNQNSTSSADLIISGVVGISVGVLIGFCLLPFLKKRASSSIKIKKLRDEIQEYQIEQKIIEIKISRVSRNQGGRKMK</sequence>
<gene>
    <name evidence="3" type="ORF">GH807_05190</name>
</gene>
<keyword evidence="2" id="KW-0812">Transmembrane</keyword>
<name>A0ABR6WIX2_9FIRM</name>
<evidence type="ECO:0000256" key="1">
    <source>
        <dbReference type="SAM" id="Coils"/>
    </source>
</evidence>
<reference evidence="3 4" key="1">
    <citation type="journal article" date="2020" name="mSystems">
        <title>Defining Genomic and Predicted Metabolic Features of the Acetobacterium Genus.</title>
        <authorList>
            <person name="Ross D.E."/>
            <person name="Marshall C.W."/>
            <person name="Gulliver D."/>
            <person name="May H.D."/>
            <person name="Norman R.S."/>
        </authorList>
    </citation>
    <scope>NUCLEOTIDE SEQUENCE [LARGE SCALE GENOMIC DNA]</scope>
    <source>
        <strain evidence="3 4">DSM 9173</strain>
    </source>
</reference>
<evidence type="ECO:0000313" key="4">
    <source>
        <dbReference type="Proteomes" id="UP000653358"/>
    </source>
</evidence>
<comment type="caution">
    <text evidence="3">The sequence shown here is derived from an EMBL/GenBank/DDBJ whole genome shotgun (WGS) entry which is preliminary data.</text>
</comment>
<keyword evidence="2" id="KW-0472">Membrane</keyword>
<proteinExistence type="predicted"/>
<keyword evidence="2" id="KW-1133">Transmembrane helix</keyword>
<evidence type="ECO:0000256" key="2">
    <source>
        <dbReference type="SAM" id="Phobius"/>
    </source>
</evidence>
<dbReference type="RefSeq" id="WP_148606142.1">
    <property type="nucleotide sequence ID" value="NZ_RXYB01000031.1"/>
</dbReference>
<feature type="transmembrane region" description="Helical" evidence="2">
    <location>
        <begin position="63"/>
        <end position="84"/>
    </location>
</feature>
<evidence type="ECO:0000313" key="3">
    <source>
        <dbReference type="EMBL" id="MBC3796445.1"/>
    </source>
</evidence>
<dbReference type="Proteomes" id="UP000653358">
    <property type="component" value="Unassembled WGS sequence"/>
</dbReference>
<keyword evidence="1" id="KW-0175">Coiled coil</keyword>
<organism evidence="3 4">
    <name type="scientific">Acetobacterium tundrae</name>
    <dbReference type="NCBI Taxonomy" id="132932"/>
    <lineage>
        <taxon>Bacteria</taxon>
        <taxon>Bacillati</taxon>
        <taxon>Bacillota</taxon>
        <taxon>Clostridia</taxon>
        <taxon>Eubacteriales</taxon>
        <taxon>Eubacteriaceae</taxon>
        <taxon>Acetobacterium</taxon>
    </lineage>
</organism>
<dbReference type="EMBL" id="WJBB01000004">
    <property type="protein sequence ID" value="MBC3796445.1"/>
    <property type="molecule type" value="Genomic_DNA"/>
</dbReference>